<accession>A0A8J8NBL5</accession>
<proteinExistence type="predicted"/>
<comment type="caution">
    <text evidence="2">The sequence shown here is derived from an EMBL/GenBank/DDBJ whole genome shotgun (WGS) entry which is preliminary data.</text>
</comment>
<sequence length="154" mass="16932">MPQSACFMQILSINPSLMKLRMLREKPQTPNDLSSLLQTGILGHLEQRAQLLNMSQTSSQDNPSTGQGSGSTGLAGRRQRAGFLPLAERLRQGMTQQITSQVNETNQSSMIETSTGNQSFKLLEGMKLVETEIIGTATGRRSVKRNLERSQKAL</sequence>
<feature type="region of interest" description="Disordered" evidence="1">
    <location>
        <begin position="55"/>
        <end position="82"/>
    </location>
</feature>
<feature type="compositionally biased region" description="Polar residues" evidence="1">
    <location>
        <begin position="55"/>
        <end position="66"/>
    </location>
</feature>
<evidence type="ECO:0000313" key="2">
    <source>
        <dbReference type="EMBL" id="TNV71859.1"/>
    </source>
</evidence>
<keyword evidence="3" id="KW-1185">Reference proteome</keyword>
<dbReference type="EMBL" id="RRYP01026348">
    <property type="protein sequence ID" value="TNV71859.1"/>
    <property type="molecule type" value="Genomic_DNA"/>
</dbReference>
<protein>
    <submittedName>
        <fullName evidence="2">Uncharacterized protein</fullName>
    </submittedName>
</protein>
<dbReference type="Proteomes" id="UP000785679">
    <property type="component" value="Unassembled WGS sequence"/>
</dbReference>
<gene>
    <name evidence="2" type="ORF">FGO68_gene17626</name>
</gene>
<reference evidence="2" key="1">
    <citation type="submission" date="2019-06" db="EMBL/GenBank/DDBJ databases">
        <authorList>
            <person name="Zheng W."/>
        </authorList>
    </citation>
    <scope>NUCLEOTIDE SEQUENCE</scope>
    <source>
        <strain evidence="2">QDHG01</strain>
    </source>
</reference>
<name>A0A8J8NBL5_HALGN</name>
<dbReference type="AlphaFoldDB" id="A0A8J8NBL5"/>
<evidence type="ECO:0000256" key="1">
    <source>
        <dbReference type="SAM" id="MobiDB-lite"/>
    </source>
</evidence>
<organism evidence="2 3">
    <name type="scientific">Halteria grandinella</name>
    <dbReference type="NCBI Taxonomy" id="5974"/>
    <lineage>
        <taxon>Eukaryota</taxon>
        <taxon>Sar</taxon>
        <taxon>Alveolata</taxon>
        <taxon>Ciliophora</taxon>
        <taxon>Intramacronucleata</taxon>
        <taxon>Spirotrichea</taxon>
        <taxon>Stichotrichia</taxon>
        <taxon>Sporadotrichida</taxon>
        <taxon>Halteriidae</taxon>
        <taxon>Halteria</taxon>
    </lineage>
</organism>
<evidence type="ECO:0000313" key="3">
    <source>
        <dbReference type="Proteomes" id="UP000785679"/>
    </source>
</evidence>